<dbReference type="InterPro" id="IPR039760">
    <property type="entry name" value="MOFRL_protein"/>
</dbReference>
<dbReference type="InterPro" id="IPR007835">
    <property type="entry name" value="MOFRL"/>
</dbReference>
<dbReference type="Gene3D" id="3.40.1480.10">
    <property type="entry name" value="MOFRL domain"/>
    <property type="match status" value="1"/>
</dbReference>
<dbReference type="EMBL" id="BART01002156">
    <property type="protein sequence ID" value="GAG57282.1"/>
    <property type="molecule type" value="Genomic_DNA"/>
</dbReference>
<dbReference type="AlphaFoldDB" id="X0ZGI2"/>
<dbReference type="InterPro" id="IPR038614">
    <property type="entry name" value="GK_N_sf"/>
</dbReference>
<dbReference type="InterPro" id="IPR037035">
    <property type="entry name" value="GK-like_C_sf"/>
</dbReference>
<evidence type="ECO:0008006" key="4">
    <source>
        <dbReference type="Google" id="ProtNLM"/>
    </source>
</evidence>
<sequence length="300" mass="31794">NIIEAGHPIPDQRGVNATQEIIALLKNSKAKDLIICLLSGGGSALLVSPVPGVSLGEIQQLTELLLASGATINEINTLRKHLDQIKGGQLARIAAPAKVISLILSDVVGDPLDIIASGPSVPDPSTYRDALDILDQYRILDQVSSSIRSHLILGQDGKIEDTPKPGEEFFTNVHNTIVGSNRTAAQAAVAQAELEGFNTLCLTNYLQGEASQAGKFLGSILRQMALQDQPIPRPACIVVGGETTVTIKGHGMGGRNQELALGSVIIPVLGAAILNTALRSFTRLWACGRFNDEVPMIFQM</sequence>
<feature type="domain" description="MOFRL" evidence="1">
    <location>
        <begin position="235"/>
        <end position="265"/>
    </location>
</feature>
<comment type="caution">
    <text evidence="3">The sequence shown here is derived from an EMBL/GenBank/DDBJ whole genome shotgun (WGS) entry which is preliminary data.</text>
</comment>
<dbReference type="PANTHER" id="PTHR12227">
    <property type="entry name" value="GLYCERATE KINASE"/>
    <property type="match status" value="1"/>
</dbReference>
<reference evidence="3" key="1">
    <citation type="journal article" date="2014" name="Front. Microbiol.">
        <title>High frequency of phylogenetically diverse reductive dehalogenase-homologous genes in deep subseafloor sedimentary metagenomes.</title>
        <authorList>
            <person name="Kawai M."/>
            <person name="Futagami T."/>
            <person name="Toyoda A."/>
            <person name="Takaki Y."/>
            <person name="Nishi S."/>
            <person name="Hori S."/>
            <person name="Arai W."/>
            <person name="Tsubouchi T."/>
            <person name="Morono Y."/>
            <person name="Uchiyama I."/>
            <person name="Ito T."/>
            <person name="Fujiyama A."/>
            <person name="Inagaki F."/>
            <person name="Takami H."/>
        </authorList>
    </citation>
    <scope>NUCLEOTIDE SEQUENCE</scope>
    <source>
        <strain evidence="3">Expedition CK06-06</strain>
    </source>
</reference>
<gene>
    <name evidence="3" type="ORF">S01H4_06816</name>
</gene>
<dbReference type="SUPFAM" id="SSF82544">
    <property type="entry name" value="GckA/TtuD-like"/>
    <property type="match status" value="1"/>
</dbReference>
<evidence type="ECO:0000259" key="1">
    <source>
        <dbReference type="Pfam" id="PF05161"/>
    </source>
</evidence>
<organism evidence="3">
    <name type="scientific">marine sediment metagenome</name>
    <dbReference type="NCBI Taxonomy" id="412755"/>
    <lineage>
        <taxon>unclassified sequences</taxon>
        <taxon>metagenomes</taxon>
        <taxon>ecological metagenomes</taxon>
    </lineage>
</organism>
<evidence type="ECO:0000313" key="3">
    <source>
        <dbReference type="EMBL" id="GAG57282.1"/>
    </source>
</evidence>
<dbReference type="GO" id="GO:0005737">
    <property type="term" value="C:cytoplasm"/>
    <property type="evidence" value="ECO:0007669"/>
    <property type="project" value="TreeGrafter"/>
</dbReference>
<dbReference type="PANTHER" id="PTHR12227:SF0">
    <property type="entry name" value="GLYCERATE KINASE"/>
    <property type="match status" value="1"/>
</dbReference>
<feature type="non-terminal residue" evidence="3">
    <location>
        <position position="1"/>
    </location>
</feature>
<proteinExistence type="predicted"/>
<evidence type="ECO:0000259" key="2">
    <source>
        <dbReference type="Pfam" id="PF13660"/>
    </source>
</evidence>
<dbReference type="Pfam" id="PF05161">
    <property type="entry name" value="MOFRL"/>
    <property type="match status" value="1"/>
</dbReference>
<dbReference type="Gene3D" id="3.40.50.10180">
    <property type="entry name" value="Glycerate kinase, MOFRL-like N-terminal domain"/>
    <property type="match status" value="1"/>
</dbReference>
<dbReference type="GO" id="GO:0008887">
    <property type="term" value="F:glycerate kinase activity"/>
    <property type="evidence" value="ECO:0007669"/>
    <property type="project" value="InterPro"/>
</dbReference>
<name>X0ZGI2_9ZZZZ</name>
<protein>
    <recommendedName>
        <fullName evidence="4">MOFRL-associated domain-containing protein</fullName>
    </recommendedName>
</protein>
<dbReference type="InterPro" id="IPR025286">
    <property type="entry name" value="MOFRL_assoc_dom"/>
</dbReference>
<dbReference type="Pfam" id="PF13660">
    <property type="entry name" value="DUF4147"/>
    <property type="match status" value="1"/>
</dbReference>
<accession>X0ZGI2</accession>
<feature type="domain" description="MOFRL-associated" evidence="2">
    <location>
        <begin position="2"/>
        <end position="151"/>
    </location>
</feature>